<dbReference type="EMBL" id="JABWGO010000007">
    <property type="protein sequence ID" value="NUW43602.1"/>
    <property type="molecule type" value="Genomic_DNA"/>
</dbReference>
<keyword evidence="2" id="KW-0472">Membrane</keyword>
<evidence type="ECO:0000256" key="2">
    <source>
        <dbReference type="SAM" id="Phobius"/>
    </source>
</evidence>
<comment type="caution">
    <text evidence="3">The sequence shown here is derived from an EMBL/GenBank/DDBJ whole genome shotgun (WGS) entry which is preliminary data.</text>
</comment>
<dbReference type="AlphaFoldDB" id="A0A7Y6ISK7"/>
<feature type="compositionally biased region" description="Low complexity" evidence="1">
    <location>
        <begin position="49"/>
        <end position="58"/>
    </location>
</feature>
<organism evidence="3 4">
    <name type="scientific">Nonomuraea rhodomycinica</name>
    <dbReference type="NCBI Taxonomy" id="1712872"/>
    <lineage>
        <taxon>Bacteria</taxon>
        <taxon>Bacillati</taxon>
        <taxon>Actinomycetota</taxon>
        <taxon>Actinomycetes</taxon>
        <taxon>Streptosporangiales</taxon>
        <taxon>Streptosporangiaceae</taxon>
        <taxon>Nonomuraea</taxon>
    </lineage>
</organism>
<feature type="region of interest" description="Disordered" evidence="1">
    <location>
        <begin position="135"/>
        <end position="158"/>
    </location>
</feature>
<evidence type="ECO:0000256" key="1">
    <source>
        <dbReference type="SAM" id="MobiDB-lite"/>
    </source>
</evidence>
<proteinExistence type="predicted"/>
<evidence type="ECO:0000313" key="3">
    <source>
        <dbReference type="EMBL" id="NUW43602.1"/>
    </source>
</evidence>
<keyword evidence="2" id="KW-0812">Transmembrane</keyword>
<gene>
    <name evidence="3" type="ORF">HT134_26230</name>
</gene>
<evidence type="ECO:0000313" key="4">
    <source>
        <dbReference type="Proteomes" id="UP000546126"/>
    </source>
</evidence>
<name>A0A7Y6ISK7_9ACTN</name>
<accession>A0A7Y6ISK7</accession>
<reference evidence="3 4" key="1">
    <citation type="submission" date="2020-06" db="EMBL/GenBank/DDBJ databases">
        <authorList>
            <person name="Chanama M."/>
        </authorList>
    </citation>
    <scope>NUCLEOTIDE SEQUENCE [LARGE SCALE GENOMIC DNA]</scope>
    <source>
        <strain evidence="3 4">TBRC6557</strain>
    </source>
</reference>
<keyword evidence="2" id="KW-1133">Transmembrane helix</keyword>
<feature type="compositionally biased region" description="Basic and acidic residues" evidence="1">
    <location>
        <begin position="59"/>
        <end position="96"/>
    </location>
</feature>
<feature type="region of interest" description="Disordered" evidence="1">
    <location>
        <begin position="37"/>
        <end position="107"/>
    </location>
</feature>
<keyword evidence="4" id="KW-1185">Reference proteome</keyword>
<protein>
    <submittedName>
        <fullName evidence="3">Uncharacterized protein</fullName>
    </submittedName>
</protein>
<sequence>MRGAVDGWRRGSRLALLVLLVLGVCGMHTLGHVGLHRSHGGTATPQRSHGATAAPAPADHARAGGTRPDHTRPGGTRPDHTRADPTRPDHTGRHAAGEASSAGGQLPDLDPGSVCLAVLTSLLLLIVAAARARAGRGEHTPDAAGQVAGRTARPPPRPLSLRLARVSVLRI</sequence>
<feature type="transmembrane region" description="Helical" evidence="2">
    <location>
        <begin position="111"/>
        <end position="130"/>
    </location>
</feature>
<dbReference type="Proteomes" id="UP000546126">
    <property type="component" value="Unassembled WGS sequence"/>
</dbReference>
<dbReference type="RefSeq" id="WP_175603139.1">
    <property type="nucleotide sequence ID" value="NZ_JABWGO010000007.1"/>
</dbReference>